<dbReference type="GeneID" id="27676775"/>
<reference evidence="1 2" key="1">
    <citation type="journal article" date="2015" name="Mol. Plant Microbe Interact.">
        <title>Genome, transcriptome, and functional analyses of Penicillium expansum provide new insights into secondary metabolism and pathogenicity.</title>
        <authorList>
            <person name="Ballester A.R."/>
            <person name="Marcet-Houben M."/>
            <person name="Levin E."/>
            <person name="Sela N."/>
            <person name="Selma-Lazaro C."/>
            <person name="Carmona L."/>
            <person name="Wisniewski M."/>
            <person name="Droby S."/>
            <person name="Gonzalez-Candelas L."/>
            <person name="Gabaldon T."/>
        </authorList>
    </citation>
    <scope>NUCLEOTIDE SEQUENCE [LARGE SCALE GENOMIC DNA]</scope>
    <source>
        <strain evidence="1 2">MD-8</strain>
    </source>
</reference>
<name>A0A0A2KUV9_PENEN</name>
<protein>
    <submittedName>
        <fullName evidence="1">Uncharacterized protein</fullName>
    </submittedName>
</protein>
<dbReference type="AlphaFoldDB" id="A0A0A2KUV9"/>
<gene>
    <name evidence="1" type="ORF">PEX2_040810</name>
</gene>
<evidence type="ECO:0000313" key="2">
    <source>
        <dbReference type="Proteomes" id="UP000030143"/>
    </source>
</evidence>
<evidence type="ECO:0000313" key="1">
    <source>
        <dbReference type="EMBL" id="KGO57951.1"/>
    </source>
</evidence>
<dbReference type="HOGENOM" id="CLU_2705604_0_0_1"/>
<dbReference type="Proteomes" id="UP000030143">
    <property type="component" value="Unassembled WGS sequence"/>
</dbReference>
<sequence>MSAREHKRVYQVGGHWPLILPAFCSRSSDVPRLVSLAGRRRCDVSWDQPIVRISHLVRDAAERAKNVFLPHRG</sequence>
<dbReference type="RefSeq" id="XP_016599527.1">
    <property type="nucleotide sequence ID" value="XM_016741356.1"/>
</dbReference>
<proteinExistence type="predicted"/>
<accession>A0A0A2KUV9</accession>
<organism evidence="1 2">
    <name type="scientific">Penicillium expansum</name>
    <name type="common">Blue mold rot fungus</name>
    <dbReference type="NCBI Taxonomy" id="27334"/>
    <lineage>
        <taxon>Eukaryota</taxon>
        <taxon>Fungi</taxon>
        <taxon>Dikarya</taxon>
        <taxon>Ascomycota</taxon>
        <taxon>Pezizomycotina</taxon>
        <taxon>Eurotiomycetes</taxon>
        <taxon>Eurotiomycetidae</taxon>
        <taxon>Eurotiales</taxon>
        <taxon>Aspergillaceae</taxon>
        <taxon>Penicillium</taxon>
    </lineage>
</organism>
<dbReference type="VEuPathDB" id="FungiDB:PEXP_019020"/>
<dbReference type="EMBL" id="JQFZ01000133">
    <property type="protein sequence ID" value="KGO57951.1"/>
    <property type="molecule type" value="Genomic_DNA"/>
</dbReference>
<keyword evidence="2" id="KW-1185">Reference proteome</keyword>
<comment type="caution">
    <text evidence="1">The sequence shown here is derived from an EMBL/GenBank/DDBJ whole genome shotgun (WGS) entry which is preliminary data.</text>
</comment>